<proteinExistence type="predicted"/>
<dbReference type="Proteomes" id="UP000572377">
    <property type="component" value="Unassembled WGS sequence"/>
</dbReference>
<feature type="transmembrane region" description="Helical" evidence="1">
    <location>
        <begin position="63"/>
        <end position="81"/>
    </location>
</feature>
<keyword evidence="1" id="KW-1133">Transmembrane helix</keyword>
<dbReference type="AlphaFoldDB" id="A0A849L375"/>
<evidence type="ECO:0000256" key="1">
    <source>
        <dbReference type="SAM" id="Phobius"/>
    </source>
</evidence>
<feature type="transmembrane region" description="Helical" evidence="1">
    <location>
        <begin position="7"/>
        <end position="26"/>
    </location>
</feature>
<name>A0A849L375_9RHOB</name>
<accession>A0A849L375</accession>
<dbReference type="GO" id="GO:0003824">
    <property type="term" value="F:catalytic activity"/>
    <property type="evidence" value="ECO:0007669"/>
    <property type="project" value="InterPro"/>
</dbReference>
<organism evidence="3 4">
    <name type="scientific">Halovulum dunhuangense</name>
    <dbReference type="NCBI Taxonomy" id="1505036"/>
    <lineage>
        <taxon>Bacteria</taxon>
        <taxon>Pseudomonadati</taxon>
        <taxon>Pseudomonadota</taxon>
        <taxon>Alphaproteobacteria</taxon>
        <taxon>Rhodobacterales</taxon>
        <taxon>Paracoccaceae</taxon>
        <taxon>Halovulum</taxon>
    </lineage>
</organism>
<evidence type="ECO:0000259" key="2">
    <source>
        <dbReference type="Pfam" id="PF03372"/>
    </source>
</evidence>
<dbReference type="Gene3D" id="3.60.10.10">
    <property type="entry name" value="Endonuclease/exonuclease/phosphatase"/>
    <property type="match status" value="1"/>
</dbReference>
<evidence type="ECO:0000313" key="3">
    <source>
        <dbReference type="EMBL" id="NNU80680.1"/>
    </source>
</evidence>
<dbReference type="EMBL" id="JABFBC010000001">
    <property type="protein sequence ID" value="NNU80680.1"/>
    <property type="molecule type" value="Genomic_DNA"/>
</dbReference>
<dbReference type="InterPro" id="IPR036691">
    <property type="entry name" value="Endo/exonu/phosph_ase_sf"/>
</dbReference>
<dbReference type="Pfam" id="PF03372">
    <property type="entry name" value="Exo_endo_phos"/>
    <property type="match status" value="1"/>
</dbReference>
<keyword evidence="1" id="KW-0812">Transmembrane</keyword>
<comment type="caution">
    <text evidence="3">The sequence shown here is derived from an EMBL/GenBank/DDBJ whole genome shotgun (WGS) entry which is preliminary data.</text>
</comment>
<feature type="transmembrane region" description="Helical" evidence="1">
    <location>
        <begin position="38"/>
        <end position="56"/>
    </location>
</feature>
<evidence type="ECO:0000313" key="4">
    <source>
        <dbReference type="Proteomes" id="UP000572377"/>
    </source>
</evidence>
<keyword evidence="1" id="KW-0472">Membrane</keyword>
<dbReference type="SUPFAM" id="SSF56219">
    <property type="entry name" value="DNase I-like"/>
    <property type="match status" value="1"/>
</dbReference>
<protein>
    <recommendedName>
        <fullName evidence="2">Endonuclease/exonuclease/phosphatase domain-containing protein</fullName>
    </recommendedName>
</protein>
<reference evidence="3 4" key="1">
    <citation type="submission" date="2020-05" db="EMBL/GenBank/DDBJ databases">
        <title>Gimesia benthica sp. nov., a novel planctomycete isolated from a deep-sea water sample of the Northwest Indian Ocean.</title>
        <authorList>
            <person name="Wang J."/>
            <person name="Ruan C."/>
            <person name="Song L."/>
            <person name="Zhu Y."/>
            <person name="Li A."/>
            <person name="Zheng X."/>
            <person name="Wang L."/>
            <person name="Lu Z."/>
            <person name="Huang Y."/>
            <person name="Du W."/>
            <person name="Zhou Y."/>
            <person name="Huang L."/>
            <person name="Dai X."/>
        </authorList>
    </citation>
    <scope>NUCLEOTIDE SEQUENCE [LARGE SCALE GENOMIC DNA]</scope>
    <source>
        <strain evidence="3 4">YYQ-30</strain>
    </source>
</reference>
<dbReference type="InterPro" id="IPR005135">
    <property type="entry name" value="Endo/exonuclease/phosphatase"/>
</dbReference>
<dbReference type="RefSeq" id="WP_171324648.1">
    <property type="nucleotide sequence ID" value="NZ_JABFBC010000001.1"/>
</dbReference>
<sequence>MLDAIRGLTTAIATAGIVAVIAGYFGDRHPALDTLGAFRLHALVAFGALFAFALVFRAMTARFIALTGAMLAAAGLAPAVLPADPIGPPELTLFSQNLRFDNPTPQAVVAGVEAARADIVAFQEVSRPNRAILDALRYPTQVLCEFAGVGDVALLSRHPMIGSPGCARGQGVAWARLSTPAGEVTAVTLHLPWPWPHTQAAQSERVAGILAELEEPVVIAGDFNIPAWGASLKRIAESTGTRAVPGLRLTFLRPAFWPGLPLDHVLVSEELLAETRMIDAFGSDHAALLTGLRFR</sequence>
<feature type="domain" description="Endonuclease/exonuclease/phosphatase" evidence="2">
    <location>
        <begin position="95"/>
        <end position="285"/>
    </location>
</feature>
<gene>
    <name evidence="3" type="ORF">HMH01_09555</name>
</gene>
<keyword evidence="4" id="KW-1185">Reference proteome</keyword>